<keyword evidence="2" id="KW-0804">Transcription</keyword>
<proteinExistence type="inferred from homology"/>
<dbReference type="InterPro" id="IPR038538">
    <property type="entry name" value="MTERF_sf"/>
</dbReference>
<sequence>MANKLVRNLFFHIQKRFLNASATGKLSPRSPLPTTSNSSSSTFTVQFLVKSCGLPLKSARSVSRTLQLDEKNQQRYQSVMELLKSHNFSGTQVAKLIVKKPAILQCRVENNLFPKFNYLKENGFAGELLPELFLSNPVIIQRALNSHIKPTFDFLRSVLDSDDKVVAAIRRSSWLLTSDLKGRMQPNIDLLVKVGVPAHSIEKIVILQPRVISQNHDRMVHAVHAVNNLGIQPTARRFVHAVRVMMSMSDFTWKKKFELLKNVGWSEEEIFSAFKKKPHFLASSEEKFKNAMDFYLNTMKLQPQTLIASPIFLMHSVDKRLRPRYNVLQALESKKLIEGRKKIEWLLLISEKNFQKNFVSKYAAEVPGLLEMYLGTRNATKRDTC</sequence>
<dbReference type="Pfam" id="PF02536">
    <property type="entry name" value="mTERF"/>
    <property type="match status" value="1"/>
</dbReference>
<dbReference type="GO" id="GO:0003676">
    <property type="term" value="F:nucleic acid binding"/>
    <property type="evidence" value="ECO:0007669"/>
    <property type="project" value="InterPro"/>
</dbReference>
<dbReference type="InterPro" id="IPR003690">
    <property type="entry name" value="MTERF"/>
</dbReference>
<reference evidence="4 5" key="1">
    <citation type="journal article" date="2014" name="PLoS ONE">
        <title>Global Analysis of Gene Expression Profiles in Physic Nut (Jatropha curcas L.) Seedlings Exposed to Salt Stress.</title>
        <authorList>
            <person name="Zhang L."/>
            <person name="Zhang C."/>
            <person name="Wu P."/>
            <person name="Chen Y."/>
            <person name="Li M."/>
            <person name="Jiang H."/>
            <person name="Wu G."/>
        </authorList>
    </citation>
    <scope>NUCLEOTIDE SEQUENCE [LARGE SCALE GENOMIC DNA]</scope>
    <source>
        <strain evidence="5">cv. GZQX0401</strain>
        <tissue evidence="4">Young leaves</tissue>
    </source>
</reference>
<evidence type="ECO:0000256" key="1">
    <source>
        <dbReference type="ARBA" id="ARBA00007692"/>
    </source>
</evidence>
<dbReference type="OrthoDB" id="637682at2759"/>
<dbReference type="AlphaFoldDB" id="A0A067L028"/>
<dbReference type="SMART" id="SM00733">
    <property type="entry name" value="Mterf"/>
    <property type="match status" value="9"/>
</dbReference>
<dbReference type="KEGG" id="jcu:105631286"/>
<evidence type="ECO:0000313" key="4">
    <source>
        <dbReference type="EMBL" id="KDP40593.1"/>
    </source>
</evidence>
<evidence type="ECO:0000256" key="2">
    <source>
        <dbReference type="ARBA" id="ARBA00022472"/>
    </source>
</evidence>
<dbReference type="Proteomes" id="UP000027138">
    <property type="component" value="Unassembled WGS sequence"/>
</dbReference>
<gene>
    <name evidence="4" type="ORF">JCGZ_24592</name>
</gene>
<name>A0A067L028_JATCU</name>
<dbReference type="Gene3D" id="1.25.70.10">
    <property type="entry name" value="Transcription termination factor 3, mitochondrial"/>
    <property type="match status" value="1"/>
</dbReference>
<keyword evidence="2" id="KW-0806">Transcription termination</keyword>
<keyword evidence="5" id="KW-1185">Reference proteome</keyword>
<protein>
    <submittedName>
        <fullName evidence="4">Uncharacterized protein</fullName>
    </submittedName>
</protein>
<comment type="similarity">
    <text evidence="1">Belongs to the mTERF family.</text>
</comment>
<keyword evidence="2" id="KW-0805">Transcription regulation</keyword>
<dbReference type="EMBL" id="KK914327">
    <property type="protein sequence ID" value="KDP40593.1"/>
    <property type="molecule type" value="Genomic_DNA"/>
</dbReference>
<organism evidence="4 5">
    <name type="scientific">Jatropha curcas</name>
    <name type="common">Barbados nut</name>
    <dbReference type="NCBI Taxonomy" id="180498"/>
    <lineage>
        <taxon>Eukaryota</taxon>
        <taxon>Viridiplantae</taxon>
        <taxon>Streptophyta</taxon>
        <taxon>Embryophyta</taxon>
        <taxon>Tracheophyta</taxon>
        <taxon>Spermatophyta</taxon>
        <taxon>Magnoliopsida</taxon>
        <taxon>eudicotyledons</taxon>
        <taxon>Gunneridae</taxon>
        <taxon>Pentapetalae</taxon>
        <taxon>rosids</taxon>
        <taxon>fabids</taxon>
        <taxon>Malpighiales</taxon>
        <taxon>Euphorbiaceae</taxon>
        <taxon>Crotonoideae</taxon>
        <taxon>Jatropheae</taxon>
        <taxon>Jatropha</taxon>
    </lineage>
</organism>
<dbReference type="FunFam" id="1.25.70.10:FF:000001">
    <property type="entry name" value="Mitochondrial transcription termination factor-like"/>
    <property type="match status" value="1"/>
</dbReference>
<evidence type="ECO:0000256" key="3">
    <source>
        <dbReference type="ARBA" id="ARBA00022946"/>
    </source>
</evidence>
<dbReference type="PANTHER" id="PTHR13068:SF31">
    <property type="entry name" value="TRANSCRIPTION TERMINATION FACTOR MTERF2, CHLOROPLASTIC-LIKE"/>
    <property type="match status" value="1"/>
</dbReference>
<evidence type="ECO:0000313" key="5">
    <source>
        <dbReference type="Proteomes" id="UP000027138"/>
    </source>
</evidence>
<dbReference type="GO" id="GO:0006353">
    <property type="term" value="P:DNA-templated transcription termination"/>
    <property type="evidence" value="ECO:0007669"/>
    <property type="project" value="UniProtKB-KW"/>
</dbReference>
<accession>A0A067L028</accession>
<dbReference type="PANTHER" id="PTHR13068">
    <property type="entry name" value="CGI-12 PROTEIN-RELATED"/>
    <property type="match status" value="1"/>
</dbReference>
<keyword evidence="3" id="KW-0809">Transit peptide</keyword>